<dbReference type="SFLD" id="SFLDG01129">
    <property type="entry name" value="C1.5:_HAD__Beta-PGM__Phosphata"/>
    <property type="match status" value="1"/>
</dbReference>
<dbReference type="InterPro" id="IPR052898">
    <property type="entry name" value="ACAD10-like"/>
</dbReference>
<organism evidence="1 2">
    <name type="scientific">Spongisporangium articulatum</name>
    <dbReference type="NCBI Taxonomy" id="3362603"/>
    <lineage>
        <taxon>Bacteria</taxon>
        <taxon>Bacillati</taxon>
        <taxon>Actinomycetota</taxon>
        <taxon>Actinomycetes</taxon>
        <taxon>Kineosporiales</taxon>
        <taxon>Kineosporiaceae</taxon>
        <taxon>Spongisporangium</taxon>
    </lineage>
</organism>
<evidence type="ECO:0000313" key="1">
    <source>
        <dbReference type="EMBL" id="MFI7586674.1"/>
    </source>
</evidence>
<dbReference type="SFLD" id="SFLDS00003">
    <property type="entry name" value="Haloacid_Dehalogenase"/>
    <property type="match status" value="1"/>
</dbReference>
<name>A0ABW8AJZ2_9ACTN</name>
<keyword evidence="1" id="KW-0378">Hydrolase</keyword>
<sequence>MADSPNALRGLIVDWGGVLTAPLDDAMTEWARVEGIDFGLFREVMTDWVGSAGAGPAISGGSGDQLDEAEVVAGIARLNTPVHALERGELATGEFERVLSEALRAKGADVPADGLLTRMLAGLADTRDDMVNLIRRARGAGLRTALLSNSWGEHYPEHAWVGAFDAVVISGRVGMRKPDADIYLHTAQLLDLPPGACVFVDDAQRNIVGAVAVGMVGVLHESYEKTLTELEILFDRPLG</sequence>
<reference evidence="1 2" key="1">
    <citation type="submission" date="2024-10" db="EMBL/GenBank/DDBJ databases">
        <title>The Natural Products Discovery Center: Release of the First 8490 Sequenced Strains for Exploring Actinobacteria Biosynthetic Diversity.</title>
        <authorList>
            <person name="Kalkreuter E."/>
            <person name="Kautsar S.A."/>
            <person name="Yang D."/>
            <person name="Bader C.D."/>
            <person name="Teijaro C.N."/>
            <person name="Fluegel L."/>
            <person name="Davis C.M."/>
            <person name="Simpson J.R."/>
            <person name="Lauterbach L."/>
            <person name="Steele A.D."/>
            <person name="Gui C."/>
            <person name="Meng S."/>
            <person name="Li G."/>
            <person name="Viehrig K."/>
            <person name="Ye F."/>
            <person name="Su P."/>
            <person name="Kiefer A.F."/>
            <person name="Nichols A."/>
            <person name="Cepeda A.J."/>
            <person name="Yan W."/>
            <person name="Fan B."/>
            <person name="Jiang Y."/>
            <person name="Adhikari A."/>
            <person name="Zheng C.-J."/>
            <person name="Schuster L."/>
            <person name="Cowan T.M."/>
            <person name="Smanski M.J."/>
            <person name="Chevrette M.G."/>
            <person name="De Carvalho L.P.S."/>
            <person name="Shen B."/>
        </authorList>
    </citation>
    <scope>NUCLEOTIDE SEQUENCE [LARGE SCALE GENOMIC DNA]</scope>
    <source>
        <strain evidence="1 2">NPDC049639</strain>
    </source>
</reference>
<dbReference type="Gene3D" id="3.40.50.1000">
    <property type="entry name" value="HAD superfamily/HAD-like"/>
    <property type="match status" value="1"/>
</dbReference>
<dbReference type="NCBIfam" id="TIGR01509">
    <property type="entry name" value="HAD-SF-IA-v3"/>
    <property type="match status" value="1"/>
</dbReference>
<dbReference type="EMBL" id="JBITLV010000002">
    <property type="protein sequence ID" value="MFI7586674.1"/>
    <property type="molecule type" value="Genomic_DNA"/>
</dbReference>
<dbReference type="Pfam" id="PF00702">
    <property type="entry name" value="Hydrolase"/>
    <property type="match status" value="1"/>
</dbReference>
<dbReference type="InterPro" id="IPR023198">
    <property type="entry name" value="PGP-like_dom2"/>
</dbReference>
<dbReference type="InterPro" id="IPR036412">
    <property type="entry name" value="HAD-like_sf"/>
</dbReference>
<protein>
    <submittedName>
        <fullName evidence="1">HAD family hydrolase</fullName>
    </submittedName>
</protein>
<comment type="caution">
    <text evidence="1">The sequence shown here is derived from an EMBL/GenBank/DDBJ whole genome shotgun (WGS) entry which is preliminary data.</text>
</comment>
<keyword evidence="2" id="KW-1185">Reference proteome</keyword>
<dbReference type="InterPro" id="IPR006439">
    <property type="entry name" value="HAD-SF_hydro_IA"/>
</dbReference>
<dbReference type="InterPro" id="IPR023214">
    <property type="entry name" value="HAD_sf"/>
</dbReference>
<evidence type="ECO:0000313" key="2">
    <source>
        <dbReference type="Proteomes" id="UP001612915"/>
    </source>
</evidence>
<dbReference type="Proteomes" id="UP001612915">
    <property type="component" value="Unassembled WGS sequence"/>
</dbReference>
<proteinExistence type="predicted"/>
<dbReference type="GO" id="GO:0016787">
    <property type="term" value="F:hydrolase activity"/>
    <property type="evidence" value="ECO:0007669"/>
    <property type="project" value="UniProtKB-KW"/>
</dbReference>
<dbReference type="PRINTS" id="PR00413">
    <property type="entry name" value="HADHALOGNASE"/>
</dbReference>
<dbReference type="PANTHER" id="PTHR47829">
    <property type="entry name" value="HYDROLASE, PUTATIVE (AFU_ORTHOLOGUE AFUA_1G12880)-RELATED"/>
    <property type="match status" value="1"/>
</dbReference>
<dbReference type="RefSeq" id="WP_398276883.1">
    <property type="nucleotide sequence ID" value="NZ_JBITLV010000002.1"/>
</dbReference>
<dbReference type="CDD" id="cd02603">
    <property type="entry name" value="HAD_sEH-N_like"/>
    <property type="match status" value="1"/>
</dbReference>
<dbReference type="Gene3D" id="1.10.150.240">
    <property type="entry name" value="Putative phosphatase, domain 2"/>
    <property type="match status" value="1"/>
</dbReference>
<gene>
    <name evidence="1" type="ORF">ACIB24_06315</name>
</gene>
<accession>A0ABW8AJZ2</accession>
<dbReference type="SUPFAM" id="SSF56784">
    <property type="entry name" value="HAD-like"/>
    <property type="match status" value="1"/>
</dbReference>
<dbReference type="PANTHER" id="PTHR47829:SF1">
    <property type="entry name" value="HAD FAMILY PHOSPHATASE"/>
    <property type="match status" value="1"/>
</dbReference>